<organism evidence="1">
    <name type="scientific">marine sediment metagenome</name>
    <dbReference type="NCBI Taxonomy" id="412755"/>
    <lineage>
        <taxon>unclassified sequences</taxon>
        <taxon>metagenomes</taxon>
        <taxon>ecological metagenomes</taxon>
    </lineage>
</organism>
<accession>A0A0F9M6I1</accession>
<proteinExistence type="predicted"/>
<dbReference type="EMBL" id="LAZR01005274">
    <property type="protein sequence ID" value="KKN01329.1"/>
    <property type="molecule type" value="Genomic_DNA"/>
</dbReference>
<name>A0A0F9M6I1_9ZZZZ</name>
<dbReference type="AlphaFoldDB" id="A0A0F9M6I1"/>
<protein>
    <submittedName>
        <fullName evidence="1">Uncharacterized protein</fullName>
    </submittedName>
</protein>
<reference evidence="1" key="1">
    <citation type="journal article" date="2015" name="Nature">
        <title>Complex archaea that bridge the gap between prokaryotes and eukaryotes.</title>
        <authorList>
            <person name="Spang A."/>
            <person name="Saw J.H."/>
            <person name="Jorgensen S.L."/>
            <person name="Zaremba-Niedzwiedzka K."/>
            <person name="Martijn J."/>
            <person name="Lind A.E."/>
            <person name="van Eijk R."/>
            <person name="Schleper C."/>
            <person name="Guy L."/>
            <person name="Ettema T.J."/>
        </authorList>
    </citation>
    <scope>NUCLEOTIDE SEQUENCE</scope>
</reference>
<sequence length="40" mass="4856">MQCQMAADLIEIKFYRLTVYTNIEIDPDYRLWLILNTAYL</sequence>
<evidence type="ECO:0000313" key="1">
    <source>
        <dbReference type="EMBL" id="KKN01329.1"/>
    </source>
</evidence>
<comment type="caution">
    <text evidence="1">The sequence shown here is derived from an EMBL/GenBank/DDBJ whole genome shotgun (WGS) entry which is preliminary data.</text>
</comment>
<gene>
    <name evidence="1" type="ORF">LCGC14_1128860</name>
</gene>